<dbReference type="Pfam" id="PF09720">
    <property type="entry name" value="Unstab_antitox"/>
    <property type="match status" value="1"/>
</dbReference>
<organism evidence="1 2">
    <name type="scientific">Urbifossiella limnaea</name>
    <dbReference type="NCBI Taxonomy" id="2528023"/>
    <lineage>
        <taxon>Bacteria</taxon>
        <taxon>Pseudomonadati</taxon>
        <taxon>Planctomycetota</taxon>
        <taxon>Planctomycetia</taxon>
        <taxon>Gemmatales</taxon>
        <taxon>Gemmataceae</taxon>
        <taxon>Urbifossiella</taxon>
    </lineage>
</organism>
<proteinExistence type="predicted"/>
<protein>
    <submittedName>
        <fullName evidence="1">Addiction module component</fullName>
    </submittedName>
</protein>
<dbReference type="AlphaFoldDB" id="A0A517XNQ0"/>
<dbReference type="Proteomes" id="UP000319576">
    <property type="component" value="Chromosome"/>
</dbReference>
<sequence length="76" mass="8349">MPATVLPADFDSMPPEERLALAEALWDSVQRDVAEAPLSPAQRAELERRLADSIARPDAVTPWEEVKARALARARG</sequence>
<accession>A0A517XNQ0</accession>
<dbReference type="KEGG" id="uli:ETAA1_10160"/>
<keyword evidence="2" id="KW-1185">Reference proteome</keyword>
<gene>
    <name evidence="1" type="ORF">ETAA1_10160</name>
</gene>
<reference evidence="1 2" key="1">
    <citation type="submission" date="2019-02" db="EMBL/GenBank/DDBJ databases">
        <title>Deep-cultivation of Planctomycetes and their phenomic and genomic characterization uncovers novel biology.</title>
        <authorList>
            <person name="Wiegand S."/>
            <person name="Jogler M."/>
            <person name="Boedeker C."/>
            <person name="Pinto D."/>
            <person name="Vollmers J."/>
            <person name="Rivas-Marin E."/>
            <person name="Kohn T."/>
            <person name="Peeters S.H."/>
            <person name="Heuer A."/>
            <person name="Rast P."/>
            <person name="Oberbeckmann S."/>
            <person name="Bunk B."/>
            <person name="Jeske O."/>
            <person name="Meyerdierks A."/>
            <person name="Storesund J.E."/>
            <person name="Kallscheuer N."/>
            <person name="Luecker S."/>
            <person name="Lage O.M."/>
            <person name="Pohl T."/>
            <person name="Merkel B.J."/>
            <person name="Hornburger P."/>
            <person name="Mueller R.-W."/>
            <person name="Bruemmer F."/>
            <person name="Labrenz M."/>
            <person name="Spormann A.M."/>
            <person name="Op den Camp H."/>
            <person name="Overmann J."/>
            <person name="Amann R."/>
            <person name="Jetten M.S.M."/>
            <person name="Mascher T."/>
            <person name="Medema M.H."/>
            <person name="Devos D.P."/>
            <person name="Kaster A.-K."/>
            <person name="Ovreas L."/>
            <person name="Rohde M."/>
            <person name="Galperin M.Y."/>
            <person name="Jogler C."/>
        </authorList>
    </citation>
    <scope>NUCLEOTIDE SEQUENCE [LARGE SCALE GENOMIC DNA]</scope>
    <source>
        <strain evidence="1 2">ETA_A1</strain>
    </source>
</reference>
<name>A0A517XNQ0_9BACT</name>
<evidence type="ECO:0000313" key="1">
    <source>
        <dbReference type="EMBL" id="QDU19112.1"/>
    </source>
</evidence>
<dbReference type="NCBIfam" id="TIGR02574">
    <property type="entry name" value="stabl_TIGR02574"/>
    <property type="match status" value="1"/>
</dbReference>
<dbReference type="EMBL" id="CP036273">
    <property type="protein sequence ID" value="QDU19112.1"/>
    <property type="molecule type" value="Genomic_DNA"/>
</dbReference>
<dbReference type="RefSeq" id="WP_202920671.1">
    <property type="nucleotide sequence ID" value="NZ_CP036273.1"/>
</dbReference>
<dbReference type="InterPro" id="IPR013406">
    <property type="entry name" value="CHP02574_addiction_mod"/>
</dbReference>
<evidence type="ECO:0000313" key="2">
    <source>
        <dbReference type="Proteomes" id="UP000319576"/>
    </source>
</evidence>